<gene>
    <name evidence="2" type="ORF">KIPB_000883</name>
</gene>
<dbReference type="Proteomes" id="UP000265618">
    <property type="component" value="Unassembled WGS sequence"/>
</dbReference>
<keyword evidence="3" id="KW-1185">Reference proteome</keyword>
<feature type="compositionally biased region" description="Gly residues" evidence="1">
    <location>
        <begin position="497"/>
        <end position="506"/>
    </location>
</feature>
<feature type="region of interest" description="Disordered" evidence="1">
    <location>
        <begin position="429"/>
        <end position="506"/>
    </location>
</feature>
<proteinExistence type="predicted"/>
<reference evidence="2 3" key="1">
    <citation type="journal article" date="2018" name="PLoS ONE">
        <title>The draft genome of Kipferlia bialata reveals reductive genome evolution in fornicate parasites.</title>
        <authorList>
            <person name="Tanifuji G."/>
            <person name="Takabayashi S."/>
            <person name="Kume K."/>
            <person name="Takagi M."/>
            <person name="Nakayama T."/>
            <person name="Kamikawa R."/>
            <person name="Inagaki Y."/>
            <person name="Hashimoto T."/>
        </authorList>
    </citation>
    <scope>NUCLEOTIDE SEQUENCE [LARGE SCALE GENOMIC DNA]</scope>
    <source>
        <strain evidence="2">NY0173</strain>
    </source>
</reference>
<evidence type="ECO:0000313" key="2">
    <source>
        <dbReference type="EMBL" id="GIQ80135.1"/>
    </source>
</evidence>
<dbReference type="EMBL" id="BDIP01000111">
    <property type="protein sequence ID" value="GIQ80135.1"/>
    <property type="molecule type" value="Genomic_DNA"/>
</dbReference>
<organism evidence="2 3">
    <name type="scientific">Kipferlia bialata</name>
    <dbReference type="NCBI Taxonomy" id="797122"/>
    <lineage>
        <taxon>Eukaryota</taxon>
        <taxon>Metamonada</taxon>
        <taxon>Carpediemonas-like organisms</taxon>
        <taxon>Kipferlia</taxon>
    </lineage>
</organism>
<protein>
    <submittedName>
        <fullName evidence="2">Uncharacterized protein</fullName>
    </submittedName>
</protein>
<evidence type="ECO:0000313" key="3">
    <source>
        <dbReference type="Proteomes" id="UP000265618"/>
    </source>
</evidence>
<feature type="compositionally biased region" description="Low complexity" evidence="1">
    <location>
        <begin position="468"/>
        <end position="481"/>
    </location>
</feature>
<accession>A0A9K3CPT8</accession>
<comment type="caution">
    <text evidence="2">The sequence shown here is derived from an EMBL/GenBank/DDBJ whole genome shotgun (WGS) entry which is preliminary data.</text>
</comment>
<feature type="compositionally biased region" description="Basic and acidic residues" evidence="1">
    <location>
        <begin position="448"/>
        <end position="466"/>
    </location>
</feature>
<sequence>MSVVFVIDVSGQGEAPKQLARLVSHQLSSVIIASAGTDSPTPPLSLFTMSAGDITELSSPQAAFQQRFLAARSLSNRVALTTSDVSAGQLARVIGRFAAPKVLLVFVTSRVIAPPYDPLLELLGGLPSGFAAEILSYQQRVGVEELSQSINSFVTSVTSTRGLAFEVASVTSVALARRLRSVLSRGQRRKVSLRLPRASAEEREVSVPLVLHAAALPLCAPAAASGAAVCSVSHLRLGQMDVIAGTSIGHLALRAPAPPWDMTAIHALFTTPRHTVSPVCLSGPPCIVTTGSLEPGNIAHRLLHTLEQCRLALVLSVNTRGNALKDFYVLLTTGEGEGEGEGEGGMVNQRYETAMLWRVLPPEALLPVDVDVDMATRDSGTESDTQIQAEREIEALRAESCLGSVRHIQAFNPLLFDSGIVAYVEKALSQKQQTRTPTTTRRRTPTQTRRDETPRERERERERPRPEATPSVSSRTSTPSTAHGGGVSDLDFSGIFSKGGSGGGWW</sequence>
<dbReference type="AlphaFoldDB" id="A0A9K3CPT8"/>
<name>A0A9K3CPT8_9EUKA</name>
<evidence type="ECO:0000256" key="1">
    <source>
        <dbReference type="SAM" id="MobiDB-lite"/>
    </source>
</evidence>